<dbReference type="PANTHER" id="PTHR38123:SF3">
    <property type="entry name" value="ANTIGENIC CELL WALL GALACTOMANNOPROTEIN"/>
    <property type="match status" value="1"/>
</dbReference>
<dbReference type="PANTHER" id="PTHR38123">
    <property type="entry name" value="CELL WALL SERINE-THREONINE-RICH GALACTOMANNOPROTEIN MP1 (AFU_ORTHOLOGUE AFUA_4G03240)"/>
    <property type="match status" value="1"/>
</dbReference>
<sequence length="171" mass="19278">MRFISCITLFLATVFAKTYTVDDGFSDVQALTDHVSRVNSKLDRFNGGLLQGLDLVNAIHKAHKHAAATRKSFNTLGNLTVDDSDKGISHVQDLIQMMAVTFETSKAKRDVTHKGAFSYIAQGMALSMYQEKNRLQEVLRSKAPDEYYQKCASDLDDLDNSWREYFQGLED</sequence>
<evidence type="ECO:0008006" key="4">
    <source>
        <dbReference type="Google" id="ProtNLM"/>
    </source>
</evidence>
<dbReference type="OrthoDB" id="10315074at2759"/>
<dbReference type="Proteomes" id="UP000235023">
    <property type="component" value="Unassembled WGS sequence"/>
</dbReference>
<evidence type="ECO:0000256" key="1">
    <source>
        <dbReference type="SAM" id="SignalP"/>
    </source>
</evidence>
<gene>
    <name evidence="2" type="ORF">BDW42DRAFT_157861</name>
</gene>
<dbReference type="Pfam" id="PF12296">
    <property type="entry name" value="HsbA"/>
    <property type="match status" value="1"/>
</dbReference>
<evidence type="ECO:0000313" key="2">
    <source>
        <dbReference type="EMBL" id="PLN86863.1"/>
    </source>
</evidence>
<accession>A0A2J5IA59</accession>
<name>A0A2J5IA59_9EURO</name>
<proteinExistence type="predicted"/>
<reference evidence="3" key="1">
    <citation type="submission" date="2017-12" db="EMBL/GenBank/DDBJ databases">
        <authorList>
            <consortium name="DOE Joint Genome Institute"/>
            <person name="Mondo S.J."/>
            <person name="Kjaerbolling I."/>
            <person name="Vesth T.C."/>
            <person name="Frisvad J.C."/>
            <person name="Nybo J.L."/>
            <person name="Theobald S."/>
            <person name="Kuo A."/>
            <person name="Bowyer P."/>
            <person name="Matsuda Y."/>
            <person name="Lyhne E.K."/>
            <person name="Kogle M.E."/>
            <person name="Clum A."/>
            <person name="Lipzen A."/>
            <person name="Salamov A."/>
            <person name="Ngan C.Y."/>
            <person name="Daum C."/>
            <person name="Chiniquy J."/>
            <person name="Barry K."/>
            <person name="LaButti K."/>
            <person name="Haridas S."/>
            <person name="Simmons B.A."/>
            <person name="Magnuson J.K."/>
            <person name="Mortensen U.H."/>
            <person name="Larsen T.O."/>
            <person name="Grigoriev I.V."/>
            <person name="Baker S.E."/>
            <person name="Andersen M.R."/>
            <person name="Nordberg H.P."/>
            <person name="Cantor M.N."/>
            <person name="Hua S.X."/>
        </authorList>
    </citation>
    <scope>NUCLEOTIDE SEQUENCE [LARGE SCALE GENOMIC DNA]</scope>
    <source>
        <strain evidence="3">IBT 19404</strain>
    </source>
</reference>
<feature type="signal peptide" evidence="1">
    <location>
        <begin position="1"/>
        <end position="16"/>
    </location>
</feature>
<evidence type="ECO:0000313" key="3">
    <source>
        <dbReference type="Proteomes" id="UP000235023"/>
    </source>
</evidence>
<keyword evidence="1" id="KW-0732">Signal</keyword>
<dbReference type="EMBL" id="KZ559496">
    <property type="protein sequence ID" value="PLN86863.1"/>
    <property type="molecule type" value="Genomic_DNA"/>
</dbReference>
<keyword evidence="3" id="KW-1185">Reference proteome</keyword>
<protein>
    <recommendedName>
        <fullName evidence="4">Hydrophobic surface binding protein A-domain-containing protein</fullName>
    </recommendedName>
</protein>
<dbReference type="InterPro" id="IPR021054">
    <property type="entry name" value="Cell_wall_mannoprotein_1"/>
</dbReference>
<dbReference type="AlphaFoldDB" id="A0A2J5IA59"/>
<dbReference type="GO" id="GO:0005576">
    <property type="term" value="C:extracellular region"/>
    <property type="evidence" value="ECO:0007669"/>
    <property type="project" value="TreeGrafter"/>
</dbReference>
<feature type="chain" id="PRO_5014337029" description="Hydrophobic surface binding protein A-domain-containing protein" evidence="1">
    <location>
        <begin position="17"/>
        <end position="171"/>
    </location>
</feature>
<organism evidence="2 3">
    <name type="scientific">Aspergillus taichungensis</name>
    <dbReference type="NCBI Taxonomy" id="482145"/>
    <lineage>
        <taxon>Eukaryota</taxon>
        <taxon>Fungi</taxon>
        <taxon>Dikarya</taxon>
        <taxon>Ascomycota</taxon>
        <taxon>Pezizomycotina</taxon>
        <taxon>Eurotiomycetes</taxon>
        <taxon>Eurotiomycetidae</taxon>
        <taxon>Eurotiales</taxon>
        <taxon>Aspergillaceae</taxon>
        <taxon>Aspergillus</taxon>
        <taxon>Aspergillus subgen. Circumdati</taxon>
    </lineage>
</organism>